<evidence type="ECO:0000313" key="1">
    <source>
        <dbReference type="EMBL" id="GGM12774.1"/>
    </source>
</evidence>
<sequence length="104" mass="11698">MGEYAVYQWNGPGGLAYQYRFSLVDAKRYRVRDNEWGEYTYSASSKRLTFVSGPLRGFGGLYYTTGRNADGPTIALNPRGTVTDLEERANGTYQFAFFRPGGVK</sequence>
<proteinExistence type="predicted"/>
<evidence type="ECO:0000313" key="2">
    <source>
        <dbReference type="Proteomes" id="UP000661918"/>
    </source>
</evidence>
<comment type="caution">
    <text evidence="1">The sequence shown here is derived from an EMBL/GenBank/DDBJ whole genome shotgun (WGS) entry which is preliminary data.</text>
</comment>
<accession>A0ABQ2GVE8</accession>
<keyword evidence="2" id="KW-1185">Reference proteome</keyword>
<reference evidence="2" key="1">
    <citation type="journal article" date="2019" name="Int. J. Syst. Evol. Microbiol.">
        <title>The Global Catalogue of Microorganisms (GCM) 10K type strain sequencing project: providing services to taxonomists for standard genome sequencing and annotation.</title>
        <authorList>
            <consortium name="The Broad Institute Genomics Platform"/>
            <consortium name="The Broad Institute Genome Sequencing Center for Infectious Disease"/>
            <person name="Wu L."/>
            <person name="Ma J."/>
        </authorList>
    </citation>
    <scope>NUCLEOTIDE SEQUENCE [LARGE SCALE GENOMIC DNA]</scope>
    <source>
        <strain evidence="2">JCM 15443</strain>
    </source>
</reference>
<name>A0ABQ2GVE8_9DEIO</name>
<evidence type="ECO:0008006" key="3">
    <source>
        <dbReference type="Google" id="ProtNLM"/>
    </source>
</evidence>
<dbReference type="Proteomes" id="UP000661918">
    <property type="component" value="Unassembled WGS sequence"/>
</dbReference>
<organism evidence="1 2">
    <name type="scientific">Deinococcus aerophilus</name>
    <dbReference type="NCBI Taxonomy" id="522488"/>
    <lineage>
        <taxon>Bacteria</taxon>
        <taxon>Thermotogati</taxon>
        <taxon>Deinococcota</taxon>
        <taxon>Deinococci</taxon>
        <taxon>Deinococcales</taxon>
        <taxon>Deinococcaceae</taxon>
        <taxon>Deinococcus</taxon>
    </lineage>
</organism>
<dbReference type="EMBL" id="BMOM01000017">
    <property type="protein sequence ID" value="GGM12774.1"/>
    <property type="molecule type" value="Genomic_DNA"/>
</dbReference>
<gene>
    <name evidence="1" type="ORF">GCM10010841_21660</name>
</gene>
<protein>
    <recommendedName>
        <fullName evidence="3">RHS repeat-associated core domain-containing protein</fullName>
    </recommendedName>
</protein>